<keyword evidence="2 10" id="KW-0813">Transport</keyword>
<proteinExistence type="inferred from homology"/>
<dbReference type="PANTHER" id="PTHR30069">
    <property type="entry name" value="TONB-DEPENDENT OUTER MEMBRANE RECEPTOR"/>
    <property type="match status" value="1"/>
</dbReference>
<accession>A0A831UAL1</accession>
<dbReference type="GO" id="GO:0015344">
    <property type="term" value="F:siderophore uptake transmembrane transporter activity"/>
    <property type="evidence" value="ECO:0007669"/>
    <property type="project" value="TreeGrafter"/>
</dbReference>
<name>A0A831UAL1_GEOME</name>
<keyword evidence="8 10" id="KW-0472">Membrane</keyword>
<dbReference type="EMBL" id="DSOV01000006">
    <property type="protein sequence ID" value="HEN41017.1"/>
    <property type="molecule type" value="Genomic_DNA"/>
</dbReference>
<feature type="domain" description="TonB-dependent receptor-like beta-barrel" evidence="12">
    <location>
        <begin position="206"/>
        <end position="608"/>
    </location>
</feature>
<evidence type="ECO:0000313" key="14">
    <source>
        <dbReference type="EMBL" id="HEN41017.1"/>
    </source>
</evidence>
<keyword evidence="5" id="KW-0732">Signal</keyword>
<dbReference type="InterPro" id="IPR012910">
    <property type="entry name" value="Plug_dom"/>
</dbReference>
<evidence type="ECO:0000256" key="3">
    <source>
        <dbReference type="ARBA" id="ARBA00022452"/>
    </source>
</evidence>
<evidence type="ECO:0000256" key="4">
    <source>
        <dbReference type="ARBA" id="ARBA00022692"/>
    </source>
</evidence>
<evidence type="ECO:0000256" key="11">
    <source>
        <dbReference type="RuleBase" id="RU003357"/>
    </source>
</evidence>
<evidence type="ECO:0000256" key="9">
    <source>
        <dbReference type="ARBA" id="ARBA00023237"/>
    </source>
</evidence>
<dbReference type="PANTHER" id="PTHR30069:SF53">
    <property type="entry name" value="COLICIN I RECEPTOR-RELATED"/>
    <property type="match status" value="1"/>
</dbReference>
<comment type="subcellular location">
    <subcellularLocation>
        <location evidence="1 10">Cell outer membrane</location>
        <topology evidence="1 10">Multi-pass membrane protein</topology>
    </subcellularLocation>
</comment>
<evidence type="ECO:0000256" key="10">
    <source>
        <dbReference type="PROSITE-ProRule" id="PRU01360"/>
    </source>
</evidence>
<dbReference type="InterPro" id="IPR037066">
    <property type="entry name" value="Plug_dom_sf"/>
</dbReference>
<keyword evidence="6" id="KW-0406">Ion transport</keyword>
<evidence type="ECO:0000256" key="1">
    <source>
        <dbReference type="ARBA" id="ARBA00004571"/>
    </source>
</evidence>
<dbReference type="GO" id="GO:0044718">
    <property type="term" value="P:siderophore transmembrane transport"/>
    <property type="evidence" value="ECO:0007669"/>
    <property type="project" value="TreeGrafter"/>
</dbReference>
<gene>
    <name evidence="14" type="ORF">ENQ87_01390</name>
</gene>
<keyword evidence="14" id="KW-0675">Receptor</keyword>
<keyword evidence="4 10" id="KW-0812">Transmembrane</keyword>
<keyword evidence="3 10" id="KW-1134">Transmembrane beta strand</keyword>
<dbReference type="InterPro" id="IPR039426">
    <property type="entry name" value="TonB-dep_rcpt-like"/>
</dbReference>
<protein>
    <submittedName>
        <fullName evidence="14">TonB-dependent receptor</fullName>
    </submittedName>
</protein>
<keyword evidence="7 11" id="KW-0798">TonB box</keyword>
<comment type="similarity">
    <text evidence="10 11">Belongs to the TonB-dependent receptor family.</text>
</comment>
<feature type="domain" description="TonB-dependent receptor plug" evidence="13">
    <location>
        <begin position="76"/>
        <end position="180"/>
    </location>
</feature>
<sequence>MPAPSPFNTAKTRVGTSFRRFSSLLLGLFFLVVLSILTAPRTVHADTDSDRELLELYYEPHDLTVTSATRSPRPLSRSAENITVISADEIEALNAHTLADVLEKIPGVQVAYNTAPGAAAGFEFAGATTRHIQVLIDGVPLNDQLDNFALVGGVPVQIIERIEIVKSPVSSAWSSALGGVVNIVTKEPSQHGPFTGSASFSGGENGTRDARGEFSGTIDRFGYYLSGGNLQSNGFRPFSATENNNLYAKLRWNLSDGGSVRLTVNYLKTAPQEAIVLDLISSRLTNRQLQSTLALDYALTDRLTFNAMLKGTRLDYNRFVTLLATGEPYLPRTVANDEKTVGGATTLTWRQGLHTLTGGVEFDHGSSEFIKAGVKTIDVTNDKYSFFLNDTIAWERFTLTPAVRYELTSHAGDHFSPSLGATLSLTDKTLLRFYTASGYSMPLLNPDYASQERGWTLQAGIESSEIPYLWLKGTWFRNTVDRITAYEYNTDTWEEIRLSERHVREGVEVQAKTASLFNSWFTAGYVFTDAKNRRTGDEIPGVARHTWDLGLHYDDRTFRGAVTGHFRWWNNPGGGGQYKDFIWDLNAGWRFYQGRNAEAELFVTGHNLFDGKQYPLEPYVNPDRWFEGGLRIKW</sequence>
<dbReference type="Gene3D" id="2.170.130.10">
    <property type="entry name" value="TonB-dependent receptor, plug domain"/>
    <property type="match status" value="1"/>
</dbReference>
<organism evidence="14">
    <name type="scientific">Geobacter metallireducens</name>
    <dbReference type="NCBI Taxonomy" id="28232"/>
    <lineage>
        <taxon>Bacteria</taxon>
        <taxon>Pseudomonadati</taxon>
        <taxon>Thermodesulfobacteriota</taxon>
        <taxon>Desulfuromonadia</taxon>
        <taxon>Geobacterales</taxon>
        <taxon>Geobacteraceae</taxon>
        <taxon>Geobacter</taxon>
    </lineage>
</organism>
<dbReference type="Pfam" id="PF00593">
    <property type="entry name" value="TonB_dep_Rec_b-barrel"/>
    <property type="match status" value="1"/>
</dbReference>
<dbReference type="GO" id="GO:0009279">
    <property type="term" value="C:cell outer membrane"/>
    <property type="evidence" value="ECO:0007669"/>
    <property type="project" value="UniProtKB-SubCell"/>
</dbReference>
<comment type="caution">
    <text evidence="14">The sequence shown here is derived from an EMBL/GenBank/DDBJ whole genome shotgun (WGS) entry which is preliminary data.</text>
</comment>
<dbReference type="SUPFAM" id="SSF56935">
    <property type="entry name" value="Porins"/>
    <property type="match status" value="1"/>
</dbReference>
<evidence type="ECO:0000256" key="5">
    <source>
        <dbReference type="ARBA" id="ARBA00022729"/>
    </source>
</evidence>
<evidence type="ECO:0000256" key="6">
    <source>
        <dbReference type="ARBA" id="ARBA00023065"/>
    </source>
</evidence>
<dbReference type="AlphaFoldDB" id="A0A831UAL1"/>
<evidence type="ECO:0000256" key="8">
    <source>
        <dbReference type="ARBA" id="ARBA00023136"/>
    </source>
</evidence>
<dbReference type="PROSITE" id="PS52016">
    <property type="entry name" value="TONB_DEPENDENT_REC_3"/>
    <property type="match status" value="1"/>
</dbReference>
<dbReference type="InterPro" id="IPR036942">
    <property type="entry name" value="Beta-barrel_TonB_sf"/>
</dbReference>
<reference evidence="14" key="1">
    <citation type="journal article" date="2020" name="mSystems">
        <title>Genome- and Community-Level Interaction Insights into Carbon Utilization and Element Cycling Functions of Hydrothermarchaeota in Hydrothermal Sediment.</title>
        <authorList>
            <person name="Zhou Z."/>
            <person name="Liu Y."/>
            <person name="Xu W."/>
            <person name="Pan J."/>
            <person name="Luo Z.H."/>
            <person name="Li M."/>
        </authorList>
    </citation>
    <scope>NUCLEOTIDE SEQUENCE [LARGE SCALE GENOMIC DNA]</scope>
    <source>
        <strain evidence="14">SpSt-349</strain>
    </source>
</reference>
<evidence type="ECO:0000259" key="13">
    <source>
        <dbReference type="Pfam" id="PF07715"/>
    </source>
</evidence>
<dbReference type="InterPro" id="IPR000531">
    <property type="entry name" value="Beta-barrel_TonB"/>
</dbReference>
<keyword evidence="9 10" id="KW-0998">Cell outer membrane</keyword>
<dbReference type="Gene3D" id="2.40.170.20">
    <property type="entry name" value="TonB-dependent receptor, beta-barrel domain"/>
    <property type="match status" value="1"/>
</dbReference>
<evidence type="ECO:0000259" key="12">
    <source>
        <dbReference type="Pfam" id="PF00593"/>
    </source>
</evidence>
<evidence type="ECO:0000256" key="7">
    <source>
        <dbReference type="ARBA" id="ARBA00023077"/>
    </source>
</evidence>
<evidence type="ECO:0000256" key="2">
    <source>
        <dbReference type="ARBA" id="ARBA00022448"/>
    </source>
</evidence>
<dbReference type="Pfam" id="PF07715">
    <property type="entry name" value="Plug"/>
    <property type="match status" value="1"/>
</dbReference>